<reference evidence="2" key="2">
    <citation type="submission" date="2015-07" db="EMBL/GenBank/DDBJ databases">
        <authorList>
            <person name="Noorani M."/>
        </authorList>
    </citation>
    <scope>NUCLEOTIDE SEQUENCE</scope>
    <source>
        <strain evidence="2">Yugu1</strain>
    </source>
</reference>
<feature type="transmembrane region" description="Helical" evidence="1">
    <location>
        <begin position="49"/>
        <end position="66"/>
    </location>
</feature>
<name>A0A368RPH7_SETIT</name>
<dbReference type="EMBL" id="CM003533">
    <property type="protein sequence ID" value="RCV31944.1"/>
    <property type="molecule type" value="Genomic_DNA"/>
</dbReference>
<sequence length="141" mass="16391">MHLALRKSHWMRLISTPSSPTLHFYRYLKLFKMISIKCFLFFLTENGRGGPYLYLCVLCACIYMSLKREKARNYKRLLNQLSILSLSAGFACRVTSQISSTKLALHDAKDKEPLSNTMLFRWHQIHQVSYLVTEISGVQAR</sequence>
<evidence type="ECO:0000256" key="1">
    <source>
        <dbReference type="SAM" id="Phobius"/>
    </source>
</evidence>
<evidence type="ECO:0000313" key="2">
    <source>
        <dbReference type="EMBL" id="RCV31944.1"/>
    </source>
</evidence>
<organism evidence="2">
    <name type="scientific">Setaria italica</name>
    <name type="common">Foxtail millet</name>
    <name type="synonym">Panicum italicum</name>
    <dbReference type="NCBI Taxonomy" id="4555"/>
    <lineage>
        <taxon>Eukaryota</taxon>
        <taxon>Viridiplantae</taxon>
        <taxon>Streptophyta</taxon>
        <taxon>Embryophyta</taxon>
        <taxon>Tracheophyta</taxon>
        <taxon>Spermatophyta</taxon>
        <taxon>Magnoliopsida</taxon>
        <taxon>Liliopsida</taxon>
        <taxon>Poales</taxon>
        <taxon>Poaceae</taxon>
        <taxon>PACMAD clade</taxon>
        <taxon>Panicoideae</taxon>
        <taxon>Panicodae</taxon>
        <taxon>Paniceae</taxon>
        <taxon>Cenchrinae</taxon>
        <taxon>Setaria</taxon>
    </lineage>
</organism>
<keyword evidence="1" id="KW-0472">Membrane</keyword>
<gene>
    <name evidence="2" type="ORF">SETIT_6G219000v2</name>
</gene>
<accession>A0A368RPH7</accession>
<protein>
    <submittedName>
        <fullName evidence="2">Uncharacterized protein</fullName>
    </submittedName>
</protein>
<dbReference type="AlphaFoldDB" id="A0A368RPH7"/>
<keyword evidence="1" id="KW-1133">Transmembrane helix</keyword>
<proteinExistence type="predicted"/>
<keyword evidence="1" id="KW-0812">Transmembrane</keyword>
<reference evidence="2" key="1">
    <citation type="journal article" date="2012" name="Nat. Biotechnol.">
        <title>Reference genome sequence of the model plant Setaria.</title>
        <authorList>
            <person name="Bennetzen J.L."/>
            <person name="Schmutz J."/>
            <person name="Wang H."/>
            <person name="Percifield R."/>
            <person name="Hawkins J."/>
            <person name="Pontaroli A.C."/>
            <person name="Estep M."/>
            <person name="Feng L."/>
            <person name="Vaughn J.N."/>
            <person name="Grimwood J."/>
            <person name="Jenkins J."/>
            <person name="Barry K."/>
            <person name="Lindquist E."/>
            <person name="Hellsten U."/>
            <person name="Deshpande S."/>
            <person name="Wang X."/>
            <person name="Wu X."/>
            <person name="Mitros T."/>
            <person name="Triplett J."/>
            <person name="Yang X."/>
            <person name="Ye C.Y."/>
            <person name="Mauro-Herrera M."/>
            <person name="Wang L."/>
            <person name="Li P."/>
            <person name="Sharma M."/>
            <person name="Sharma R."/>
            <person name="Ronald P.C."/>
            <person name="Panaud O."/>
            <person name="Kellogg E.A."/>
            <person name="Brutnell T.P."/>
            <person name="Doust A.N."/>
            <person name="Tuskan G.A."/>
            <person name="Rokhsar D."/>
            <person name="Devos K.M."/>
        </authorList>
    </citation>
    <scope>NUCLEOTIDE SEQUENCE [LARGE SCALE GENOMIC DNA]</scope>
    <source>
        <strain evidence="2">Yugu1</strain>
    </source>
</reference>